<dbReference type="GO" id="GO:0016787">
    <property type="term" value="F:hydrolase activity"/>
    <property type="evidence" value="ECO:0007669"/>
    <property type="project" value="UniProtKB-KW"/>
</dbReference>
<protein>
    <submittedName>
        <fullName evidence="3">Sugar hydrolase</fullName>
    </submittedName>
</protein>
<dbReference type="InterPro" id="IPR049164">
    <property type="entry name" value="Glyco_hydro_78_N"/>
</dbReference>
<dbReference type="InterPro" id="IPR008928">
    <property type="entry name" value="6-hairpin_glycosidase_sf"/>
</dbReference>
<dbReference type="Pfam" id="PF21104">
    <property type="entry name" value="Glyco_hydro_78_N"/>
    <property type="match status" value="1"/>
</dbReference>
<dbReference type="RefSeq" id="WP_377495046.1">
    <property type="nucleotide sequence ID" value="NZ_JBHMDO010000023.1"/>
</dbReference>
<keyword evidence="3" id="KW-0378">Hydrolase</keyword>
<dbReference type="InterPro" id="IPR035396">
    <property type="entry name" value="Bac_rhamnosid6H"/>
</dbReference>
<keyword evidence="4" id="KW-1185">Reference proteome</keyword>
<dbReference type="InterPro" id="IPR012341">
    <property type="entry name" value="6hp_glycosidase-like_sf"/>
</dbReference>
<sequence>MTEQAKMQASTAVIIRNEAFLEEAERLKPLLNETIARPRRLVQIEADSAAVHGYRCNPVADAAELEARSFGKGDSFILDFGDHRVGYMSFDVRTVGSPPDAPLKLKLTFGEMPVEVAVPFDTYDGWISSAWLQEETIFIDVMPHRVELPRRYSFRYVKVEIMATSQKYKVSFHDVGCRAVTSADSGKVAPLHHADPVLEQLDRISIRTLADCMQDVFEDGPKRDRRLWLGDLRLQALANYETFNQNDLVKRCLYLFAGVPDEQGRVSANLFIQPSVIADDTYLFDYSLFFTASLYDYFAATNDRQTLRELWPTAFRQVQLALEKVDETGIVRDDESWWSFIDWQDRLNKQAPSQGVLLYTLKRAVHLAEAVGEEGTAALLSDKLNELAAATMRELWDPERRFFVSGSDRQISWAGQVWMALAEILPDADNRDLLLRLQAESPEVGMMTPYMMHHFVEALLIAGCKEEAIAQMKAYWGAMAQDGADTFWELYDPNNKSFSPYGSPLINSYCHAWSCTPTYLIRRYGL</sequence>
<evidence type="ECO:0000313" key="4">
    <source>
        <dbReference type="Proteomes" id="UP001589747"/>
    </source>
</evidence>
<organism evidence="3 4">
    <name type="scientific">Paenibacillus aurantiacus</name>
    <dbReference type="NCBI Taxonomy" id="1936118"/>
    <lineage>
        <taxon>Bacteria</taxon>
        <taxon>Bacillati</taxon>
        <taxon>Bacillota</taxon>
        <taxon>Bacilli</taxon>
        <taxon>Bacillales</taxon>
        <taxon>Paenibacillaceae</taxon>
        <taxon>Paenibacillus</taxon>
    </lineage>
</organism>
<feature type="domain" description="Alpha-L-rhamnosidase six-hairpin glycosidase" evidence="1">
    <location>
        <begin position="194"/>
        <end position="520"/>
    </location>
</feature>
<evidence type="ECO:0000313" key="3">
    <source>
        <dbReference type="EMBL" id="MFB9327092.1"/>
    </source>
</evidence>
<name>A0ABV5KPE3_9BACL</name>
<evidence type="ECO:0000259" key="2">
    <source>
        <dbReference type="Pfam" id="PF21104"/>
    </source>
</evidence>
<proteinExistence type="predicted"/>
<feature type="domain" description="Glycosyl hydrolase family 78 alpha-rhamnosidase N-terminal" evidence="2">
    <location>
        <begin position="38"/>
        <end position="179"/>
    </location>
</feature>
<comment type="caution">
    <text evidence="3">The sequence shown here is derived from an EMBL/GenBank/DDBJ whole genome shotgun (WGS) entry which is preliminary data.</text>
</comment>
<accession>A0ABV5KPE3</accession>
<dbReference type="Gene3D" id="1.50.10.10">
    <property type="match status" value="1"/>
</dbReference>
<dbReference type="PANTHER" id="PTHR34987:SF4">
    <property type="entry name" value="ALPHA-L-RHAMNOSIDASE C-TERMINAL DOMAIN-CONTAINING PROTEIN"/>
    <property type="match status" value="1"/>
</dbReference>
<dbReference type="Proteomes" id="UP001589747">
    <property type="component" value="Unassembled WGS sequence"/>
</dbReference>
<reference evidence="3 4" key="1">
    <citation type="submission" date="2024-09" db="EMBL/GenBank/DDBJ databases">
        <authorList>
            <person name="Sun Q."/>
            <person name="Mori K."/>
        </authorList>
    </citation>
    <scope>NUCLEOTIDE SEQUENCE [LARGE SCALE GENOMIC DNA]</scope>
    <source>
        <strain evidence="3 4">TISTR 2452</strain>
    </source>
</reference>
<dbReference type="EMBL" id="JBHMDO010000023">
    <property type="protein sequence ID" value="MFB9327092.1"/>
    <property type="molecule type" value="Genomic_DNA"/>
</dbReference>
<dbReference type="PANTHER" id="PTHR34987">
    <property type="entry name" value="C, PUTATIVE (AFU_ORTHOLOGUE AFUA_3G02880)-RELATED"/>
    <property type="match status" value="1"/>
</dbReference>
<gene>
    <name evidence="3" type="ORF">ACFFSY_14275</name>
</gene>
<dbReference type="SUPFAM" id="SSF48208">
    <property type="entry name" value="Six-hairpin glycosidases"/>
    <property type="match status" value="1"/>
</dbReference>
<evidence type="ECO:0000259" key="1">
    <source>
        <dbReference type="Pfam" id="PF17389"/>
    </source>
</evidence>
<dbReference type="Pfam" id="PF17389">
    <property type="entry name" value="Bac_rhamnosid6H"/>
    <property type="match status" value="1"/>
</dbReference>